<dbReference type="InterPro" id="IPR011335">
    <property type="entry name" value="Restrct_endonuc-II-like"/>
</dbReference>
<protein>
    <submittedName>
        <fullName evidence="1">Uncharacterized protein</fullName>
    </submittedName>
</protein>
<dbReference type="SUPFAM" id="SSF52980">
    <property type="entry name" value="Restriction endonuclease-like"/>
    <property type="match status" value="1"/>
</dbReference>
<dbReference type="OrthoDB" id="397760at2"/>
<dbReference type="Proteomes" id="UP000216943">
    <property type="component" value="Unassembled WGS sequence"/>
</dbReference>
<comment type="caution">
    <text evidence="1">The sequence shown here is derived from an EMBL/GenBank/DDBJ whole genome shotgun (WGS) entry which is preliminary data.</text>
</comment>
<gene>
    <name evidence="1" type="ORF">CJJ23_03040</name>
</gene>
<dbReference type="REBASE" id="265900">
    <property type="entry name" value="Mag723ORF3030P"/>
</dbReference>
<accession>A0A269TJM1</accession>
<dbReference type="EMBL" id="NQNY01000009">
    <property type="protein sequence ID" value="PAK21226.1"/>
    <property type="molecule type" value="Genomic_DNA"/>
</dbReference>
<dbReference type="RefSeq" id="WP_095334892.1">
    <property type="nucleotide sequence ID" value="NZ_NQNY01000009.1"/>
</dbReference>
<evidence type="ECO:0000313" key="1">
    <source>
        <dbReference type="EMBL" id="PAK21226.1"/>
    </source>
</evidence>
<sequence>MKYDEYLKILSERLKTGSDFYLSLLKNIIDNPYRYSGLFWYSNSVTKMMQNITQSIEIKFGDFLEDIVREYFSRMGYENLNNKLMIKDNKDKLLIDQFFKSNDTLFVIEMKIRDDHDSTKKRSVTKFYFKS</sequence>
<name>A0A269TJM1_9BACT</name>
<proteinExistence type="predicted"/>
<evidence type="ECO:0000313" key="2">
    <source>
        <dbReference type="Proteomes" id="UP000216943"/>
    </source>
</evidence>
<dbReference type="AlphaFoldDB" id="A0A269TJM1"/>
<organism evidence="1 2">
    <name type="scientific">Mycoplasmopsis agassizii</name>
    <dbReference type="NCBI Taxonomy" id="33922"/>
    <lineage>
        <taxon>Bacteria</taxon>
        <taxon>Bacillati</taxon>
        <taxon>Mycoplasmatota</taxon>
        <taxon>Mycoplasmoidales</taxon>
        <taxon>Metamycoplasmataceae</taxon>
        <taxon>Mycoplasmopsis</taxon>
    </lineage>
</organism>
<reference evidence="2" key="1">
    <citation type="submission" date="2017-08" db="EMBL/GenBank/DDBJ databases">
        <authorList>
            <person name="Alvarez-Ponce D."/>
            <person name="Weitzman C.L."/>
            <person name="Tillett R.L."/>
            <person name="Sandmeier F.C."/>
            <person name="Tracy C.R."/>
        </authorList>
    </citation>
    <scope>NUCLEOTIDE SEQUENCE [LARGE SCALE GENOMIC DNA]</scope>
    <source>
        <strain evidence="2">723</strain>
    </source>
</reference>